<evidence type="ECO:0000256" key="8">
    <source>
        <dbReference type="ARBA" id="ARBA00038103"/>
    </source>
</evidence>
<dbReference type="GO" id="GO:0042132">
    <property type="term" value="F:fructose 1,6-bisphosphate 1-phosphatase activity"/>
    <property type="evidence" value="ECO:0007669"/>
    <property type="project" value="UniProtKB-EC"/>
</dbReference>
<gene>
    <name evidence="10" type="ORF">J07HQW1_02767</name>
</gene>
<dbReference type="GO" id="GO:0007165">
    <property type="term" value="P:signal transduction"/>
    <property type="evidence" value="ECO:0007669"/>
    <property type="project" value="TreeGrafter"/>
</dbReference>
<dbReference type="GO" id="GO:0008934">
    <property type="term" value="F:inositol monophosphate 1-phosphatase activity"/>
    <property type="evidence" value="ECO:0007669"/>
    <property type="project" value="TreeGrafter"/>
</dbReference>
<keyword evidence="4 9" id="KW-0479">Metal-binding</keyword>
<dbReference type="PROSITE" id="PS00629">
    <property type="entry name" value="IMP_1"/>
    <property type="match status" value="1"/>
</dbReference>
<keyword evidence="6 9" id="KW-0460">Magnesium</keyword>
<dbReference type="GO" id="GO:0006020">
    <property type="term" value="P:inositol metabolic process"/>
    <property type="evidence" value="ECO:0007669"/>
    <property type="project" value="TreeGrafter"/>
</dbReference>
<dbReference type="Gene3D" id="3.40.190.80">
    <property type="match status" value="1"/>
</dbReference>
<dbReference type="CDD" id="cd01637">
    <property type="entry name" value="IMPase_like"/>
    <property type="match status" value="1"/>
</dbReference>
<dbReference type="PANTHER" id="PTHR20854">
    <property type="entry name" value="INOSITOL MONOPHOSPHATASE"/>
    <property type="match status" value="1"/>
</dbReference>
<comment type="cofactor">
    <cofactor evidence="2 9">
        <name>Mg(2+)</name>
        <dbReference type="ChEBI" id="CHEBI:18420"/>
    </cofactor>
</comment>
<protein>
    <recommendedName>
        <fullName evidence="3">fructose-bisphosphatase</fullName>
        <ecNumber evidence="3">3.1.3.11</ecNumber>
    </recommendedName>
</protein>
<dbReference type="EMBL" id="KE356560">
    <property type="protein sequence ID" value="ERG92720.1"/>
    <property type="molecule type" value="Genomic_DNA"/>
</dbReference>
<dbReference type="STRING" id="1238424.J07HQW1_02767"/>
<dbReference type="PRINTS" id="PR00377">
    <property type="entry name" value="IMPHPHTASES"/>
</dbReference>
<name>U1N7P1_9EURY</name>
<comment type="catalytic activity">
    <reaction evidence="1">
        <text>beta-D-fructose 1,6-bisphosphate + H2O = beta-D-fructose 6-phosphate + phosphate</text>
        <dbReference type="Rhea" id="RHEA:11064"/>
        <dbReference type="ChEBI" id="CHEBI:15377"/>
        <dbReference type="ChEBI" id="CHEBI:32966"/>
        <dbReference type="ChEBI" id="CHEBI:43474"/>
        <dbReference type="ChEBI" id="CHEBI:57634"/>
        <dbReference type="EC" id="3.1.3.11"/>
    </reaction>
</comment>
<feature type="binding site" evidence="9">
    <location>
        <position position="86"/>
    </location>
    <ligand>
        <name>Mg(2+)</name>
        <dbReference type="ChEBI" id="CHEBI:18420"/>
        <label>1</label>
        <note>catalytic</note>
    </ligand>
</feature>
<evidence type="ECO:0000256" key="5">
    <source>
        <dbReference type="ARBA" id="ARBA00022801"/>
    </source>
</evidence>
<dbReference type="FunFam" id="3.30.540.10:FF:000003">
    <property type="entry name" value="Inositol-1-monophosphatase"/>
    <property type="match status" value="1"/>
</dbReference>
<comment type="similarity">
    <text evidence="8">Belongs to the inositol monophosphatase superfamily. FBPase class 4 family.</text>
</comment>
<evidence type="ECO:0000256" key="6">
    <source>
        <dbReference type="ARBA" id="ARBA00022842"/>
    </source>
</evidence>
<dbReference type="InterPro" id="IPR020583">
    <property type="entry name" value="Inositol_monoP_metal-BS"/>
</dbReference>
<feature type="binding site" evidence="9">
    <location>
        <position position="89"/>
    </location>
    <ligand>
        <name>Mg(2+)</name>
        <dbReference type="ChEBI" id="CHEBI:18420"/>
        <label>1</label>
        <note>catalytic</note>
    </ligand>
</feature>
<evidence type="ECO:0000256" key="4">
    <source>
        <dbReference type="ARBA" id="ARBA00022723"/>
    </source>
</evidence>
<dbReference type="Proteomes" id="UP000030649">
    <property type="component" value="Unassembled WGS sequence"/>
</dbReference>
<keyword evidence="7" id="KW-0119">Carbohydrate metabolism</keyword>
<dbReference type="Gene3D" id="3.30.540.10">
    <property type="entry name" value="Fructose-1,6-Bisphosphatase, subunit A, domain 1"/>
    <property type="match status" value="1"/>
</dbReference>
<dbReference type="InterPro" id="IPR000760">
    <property type="entry name" value="Inositol_monophosphatase-like"/>
</dbReference>
<organism evidence="10 11">
    <name type="scientific">Haloquadratum walsbyi J07HQW1</name>
    <dbReference type="NCBI Taxonomy" id="1238424"/>
    <lineage>
        <taxon>Archaea</taxon>
        <taxon>Methanobacteriati</taxon>
        <taxon>Methanobacteriota</taxon>
        <taxon>Stenosarchaea group</taxon>
        <taxon>Halobacteria</taxon>
        <taxon>Halobacteriales</taxon>
        <taxon>Haloferacaceae</taxon>
        <taxon>Haloquadratum</taxon>
    </lineage>
</organism>
<evidence type="ECO:0000256" key="7">
    <source>
        <dbReference type="ARBA" id="ARBA00023277"/>
    </source>
</evidence>
<feature type="binding site" evidence="9">
    <location>
        <position position="68"/>
    </location>
    <ligand>
        <name>Mg(2+)</name>
        <dbReference type="ChEBI" id="CHEBI:18420"/>
        <label>1</label>
        <note>catalytic</note>
    </ligand>
</feature>
<evidence type="ECO:0000256" key="3">
    <source>
        <dbReference type="ARBA" id="ARBA00013093"/>
    </source>
</evidence>
<feature type="binding site" evidence="9">
    <location>
        <position position="88"/>
    </location>
    <ligand>
        <name>Mg(2+)</name>
        <dbReference type="ChEBI" id="CHEBI:18420"/>
        <label>1</label>
        <note>catalytic</note>
    </ligand>
</feature>
<dbReference type="AlphaFoldDB" id="U1N7P1"/>
<sequence length="271" mass="28652">MTTSEHITIARDAARAGADVAADSFRTKLIVEQKDGKTDVVTQVDRDAQTAVIESIRGTFPEDAIVGEEGDALKVVPEDGTVWVIDPIDGTNNYVRGTRTWATVVAVVRDGVATAGVITLPALNDNYWTDGESTYRNGTPVSVSETTDPEAGVIAPTMWWDFDSRDQYGNACQAIVDRFGDLRRIGSAQAALASVADGSLDGVITNIRTKPWDTLAGVAMVRAAGGTVTDLHGDPFRHDSVGLVASNGLIHANALSAAQAIDHSDTNLGMN</sequence>
<dbReference type="HOGENOM" id="CLU_044118_0_2_2"/>
<evidence type="ECO:0000313" key="11">
    <source>
        <dbReference type="Proteomes" id="UP000030649"/>
    </source>
</evidence>
<dbReference type="PANTHER" id="PTHR20854:SF4">
    <property type="entry name" value="INOSITOL-1-MONOPHOSPHATASE-RELATED"/>
    <property type="match status" value="1"/>
</dbReference>
<accession>U1N7P1</accession>
<dbReference type="SUPFAM" id="SSF56655">
    <property type="entry name" value="Carbohydrate phosphatase"/>
    <property type="match status" value="1"/>
</dbReference>
<evidence type="ECO:0000256" key="1">
    <source>
        <dbReference type="ARBA" id="ARBA00001273"/>
    </source>
</evidence>
<keyword evidence="5" id="KW-0378">Hydrolase</keyword>
<evidence type="ECO:0000256" key="2">
    <source>
        <dbReference type="ARBA" id="ARBA00001946"/>
    </source>
</evidence>
<dbReference type="EC" id="3.1.3.11" evidence="3"/>
<proteinExistence type="inferred from homology"/>
<dbReference type="Pfam" id="PF00459">
    <property type="entry name" value="Inositol_P"/>
    <property type="match status" value="1"/>
</dbReference>
<evidence type="ECO:0000313" key="10">
    <source>
        <dbReference type="EMBL" id="ERG92720.1"/>
    </source>
</evidence>
<feature type="binding site" evidence="9">
    <location>
        <position position="213"/>
    </location>
    <ligand>
        <name>Mg(2+)</name>
        <dbReference type="ChEBI" id="CHEBI:18420"/>
        <label>1</label>
        <note>catalytic</note>
    </ligand>
</feature>
<reference evidence="10 11" key="1">
    <citation type="journal article" date="2013" name="PLoS ONE">
        <title>Assembly-driven community genomics of a hypersaline microbial ecosystem.</title>
        <authorList>
            <person name="Podell S."/>
            <person name="Ugalde J.A."/>
            <person name="Narasingarao P."/>
            <person name="Banfield J.F."/>
            <person name="Heidelberg K.B."/>
            <person name="Allen E.E."/>
        </authorList>
    </citation>
    <scope>NUCLEOTIDE SEQUENCE [LARGE SCALE GENOMIC DNA]</scope>
    <source>
        <strain evidence="11">J07HQW1</strain>
    </source>
</reference>
<dbReference type="GO" id="GO:0046872">
    <property type="term" value="F:metal ion binding"/>
    <property type="evidence" value="ECO:0007669"/>
    <property type="project" value="UniProtKB-KW"/>
</dbReference>
<evidence type="ECO:0000256" key="9">
    <source>
        <dbReference type="PIRSR" id="PIRSR600760-2"/>
    </source>
</evidence>